<organism evidence="8 9">
    <name type="scientific">Wickerhamomyces anomalus (strain ATCC 58044 / CBS 1984 / NCYC 433 / NRRL Y-366-8)</name>
    <name type="common">Yeast</name>
    <name type="synonym">Hansenula anomala</name>
    <dbReference type="NCBI Taxonomy" id="683960"/>
    <lineage>
        <taxon>Eukaryota</taxon>
        <taxon>Fungi</taxon>
        <taxon>Dikarya</taxon>
        <taxon>Ascomycota</taxon>
        <taxon>Saccharomycotina</taxon>
        <taxon>Saccharomycetes</taxon>
        <taxon>Phaffomycetales</taxon>
        <taxon>Wickerhamomycetaceae</taxon>
        <taxon>Wickerhamomyces</taxon>
    </lineage>
</organism>
<keyword evidence="9" id="KW-1185">Reference proteome</keyword>
<feature type="coiled-coil region" evidence="6">
    <location>
        <begin position="66"/>
        <end position="100"/>
    </location>
</feature>
<dbReference type="Pfam" id="PF03357">
    <property type="entry name" value="Snf7"/>
    <property type="match status" value="1"/>
</dbReference>
<evidence type="ECO:0000256" key="1">
    <source>
        <dbReference type="ARBA" id="ARBA00004177"/>
    </source>
</evidence>
<keyword evidence="3" id="KW-0967">Endosome</keyword>
<dbReference type="GO" id="GO:0070676">
    <property type="term" value="P:intralumenal vesicle formation"/>
    <property type="evidence" value="ECO:0007669"/>
    <property type="project" value="EnsemblFungi"/>
</dbReference>
<evidence type="ECO:0000256" key="3">
    <source>
        <dbReference type="ARBA" id="ARBA00022753"/>
    </source>
</evidence>
<dbReference type="RefSeq" id="XP_019039528.1">
    <property type="nucleotide sequence ID" value="XM_019183454.1"/>
</dbReference>
<name>A0A1E3P4A2_WICAA</name>
<dbReference type="AlphaFoldDB" id="A0A1E3P4A2"/>
<reference evidence="8 9" key="1">
    <citation type="journal article" date="2016" name="Proc. Natl. Acad. Sci. U.S.A.">
        <title>Comparative genomics of biotechnologically important yeasts.</title>
        <authorList>
            <person name="Riley R."/>
            <person name="Haridas S."/>
            <person name="Wolfe K.H."/>
            <person name="Lopes M.R."/>
            <person name="Hittinger C.T."/>
            <person name="Goeker M."/>
            <person name="Salamov A.A."/>
            <person name="Wisecaver J.H."/>
            <person name="Long T.M."/>
            <person name="Calvey C.H."/>
            <person name="Aerts A.L."/>
            <person name="Barry K.W."/>
            <person name="Choi C."/>
            <person name="Clum A."/>
            <person name="Coughlan A.Y."/>
            <person name="Deshpande S."/>
            <person name="Douglass A.P."/>
            <person name="Hanson S.J."/>
            <person name="Klenk H.-P."/>
            <person name="LaButti K.M."/>
            <person name="Lapidus A."/>
            <person name="Lindquist E.A."/>
            <person name="Lipzen A.M."/>
            <person name="Meier-Kolthoff J.P."/>
            <person name="Ohm R.A."/>
            <person name="Otillar R.P."/>
            <person name="Pangilinan J.L."/>
            <person name="Peng Y."/>
            <person name="Rokas A."/>
            <person name="Rosa C.A."/>
            <person name="Scheuner C."/>
            <person name="Sibirny A.A."/>
            <person name="Slot J.C."/>
            <person name="Stielow J.B."/>
            <person name="Sun H."/>
            <person name="Kurtzman C.P."/>
            <person name="Blackwell M."/>
            <person name="Grigoriev I.V."/>
            <person name="Jeffries T.W."/>
        </authorList>
    </citation>
    <scope>NUCLEOTIDE SEQUENCE [LARGE SCALE GENOMIC DNA]</scope>
    <source>
        <strain evidence="9">ATCC 58044 / CBS 1984 / NCYC 433 / NRRL Y-366-8</strain>
    </source>
</reference>
<accession>A0A1E3P4A2</accession>
<dbReference type="GO" id="GO:0043328">
    <property type="term" value="P:protein transport to vacuole involved in ubiquitin-dependent protein catabolic process via the multivesicular body sorting pathway"/>
    <property type="evidence" value="ECO:0007669"/>
    <property type="project" value="EnsemblFungi"/>
</dbReference>
<dbReference type="GO" id="GO:0000815">
    <property type="term" value="C:ESCRT III complex"/>
    <property type="evidence" value="ECO:0007669"/>
    <property type="project" value="EnsemblFungi"/>
</dbReference>
<evidence type="ECO:0000256" key="7">
    <source>
        <dbReference type="SAM" id="MobiDB-lite"/>
    </source>
</evidence>
<dbReference type="GO" id="GO:0009898">
    <property type="term" value="C:cytoplasmic side of plasma membrane"/>
    <property type="evidence" value="ECO:0007669"/>
    <property type="project" value="TreeGrafter"/>
</dbReference>
<sequence>MWSYMFGGSARDKDAPKKAIITLREQVNMLTKKQNHLYTQIDEQDAIARKFISSDKAKAKNALKRKKVLDNEATKISSQIDALEGQLRAIESANLNLETVNAMKQGAKAMKNIHGGLTVDKVDQTMDEIREQAELGEEISEAISRAYPVDNIDEDELEDELEALQQEEVDSKLLNSGTKTSQVQLPDAPNTSIREDKTAVQEEEEDEDEKALKALQAEMGL</sequence>
<dbReference type="InterPro" id="IPR005024">
    <property type="entry name" value="Snf7_fam"/>
</dbReference>
<dbReference type="Gene3D" id="1.10.287.1060">
    <property type="entry name" value="ESAT-6-like"/>
    <property type="match status" value="1"/>
</dbReference>
<dbReference type="GO" id="GO:0005771">
    <property type="term" value="C:multivesicular body"/>
    <property type="evidence" value="ECO:0007669"/>
    <property type="project" value="TreeGrafter"/>
</dbReference>
<dbReference type="Proteomes" id="UP000094112">
    <property type="component" value="Unassembled WGS sequence"/>
</dbReference>
<dbReference type="GO" id="GO:0005829">
    <property type="term" value="C:cytosol"/>
    <property type="evidence" value="ECO:0007669"/>
    <property type="project" value="EnsemblFungi"/>
</dbReference>
<evidence type="ECO:0000256" key="5">
    <source>
        <dbReference type="ARBA" id="ARBA00042586"/>
    </source>
</evidence>
<gene>
    <name evidence="8" type="ORF">WICANDRAFT_62884</name>
</gene>
<dbReference type="GeneID" id="30200700"/>
<dbReference type="GO" id="GO:0007031">
    <property type="term" value="P:peroxisome organization"/>
    <property type="evidence" value="ECO:0007669"/>
    <property type="project" value="EnsemblFungi"/>
</dbReference>
<feature type="compositionally biased region" description="Polar residues" evidence="7">
    <location>
        <begin position="173"/>
        <end position="192"/>
    </location>
</feature>
<dbReference type="OrthoDB" id="5592979at2759"/>
<dbReference type="STRING" id="683960.A0A1E3P4A2"/>
<evidence type="ECO:0000256" key="6">
    <source>
        <dbReference type="SAM" id="Coils"/>
    </source>
</evidence>
<keyword evidence="6" id="KW-0175">Coiled coil</keyword>
<evidence type="ECO:0000256" key="4">
    <source>
        <dbReference type="ARBA" id="ARBA00040017"/>
    </source>
</evidence>
<dbReference type="PANTHER" id="PTHR22761">
    <property type="entry name" value="CHARGED MULTIVESICULAR BODY PROTEIN"/>
    <property type="match status" value="1"/>
</dbReference>
<protein>
    <recommendedName>
        <fullName evidence="4">Vacuolar-sorting protein SNF7</fullName>
    </recommendedName>
    <alternativeName>
        <fullName evidence="5">Vacuolar protein-sorting-associated protein 32</fullName>
    </alternativeName>
</protein>
<dbReference type="Gene3D" id="6.10.250.1710">
    <property type="match status" value="1"/>
</dbReference>
<comment type="subcellular location">
    <subcellularLocation>
        <location evidence="1">Endosome</location>
    </subcellularLocation>
</comment>
<evidence type="ECO:0000313" key="8">
    <source>
        <dbReference type="EMBL" id="ODQ60321.1"/>
    </source>
</evidence>
<dbReference type="PANTHER" id="PTHR22761:SF10">
    <property type="entry name" value="GH13992P"/>
    <property type="match status" value="1"/>
</dbReference>
<dbReference type="EMBL" id="KV454210">
    <property type="protein sequence ID" value="ODQ60321.1"/>
    <property type="molecule type" value="Genomic_DNA"/>
</dbReference>
<dbReference type="GO" id="GO:0061709">
    <property type="term" value="P:reticulophagy"/>
    <property type="evidence" value="ECO:0007669"/>
    <property type="project" value="EnsemblFungi"/>
</dbReference>
<comment type="similarity">
    <text evidence="2">Belongs to the SNF7 family.</text>
</comment>
<evidence type="ECO:0000313" key="9">
    <source>
        <dbReference type="Proteomes" id="UP000094112"/>
    </source>
</evidence>
<proteinExistence type="inferred from homology"/>
<dbReference type="GO" id="GO:0042802">
    <property type="term" value="F:identical protein binding"/>
    <property type="evidence" value="ECO:0007669"/>
    <property type="project" value="EnsemblFungi"/>
</dbReference>
<evidence type="ECO:0000256" key="2">
    <source>
        <dbReference type="ARBA" id="ARBA00006190"/>
    </source>
</evidence>
<feature type="region of interest" description="Disordered" evidence="7">
    <location>
        <begin position="171"/>
        <end position="210"/>
    </location>
</feature>
<dbReference type="GO" id="GO:1904669">
    <property type="term" value="P:ATP export"/>
    <property type="evidence" value="ECO:0007669"/>
    <property type="project" value="EnsemblFungi"/>
</dbReference>